<evidence type="ECO:0000256" key="4">
    <source>
        <dbReference type="ARBA" id="ARBA00022842"/>
    </source>
</evidence>
<feature type="binding site" evidence="6">
    <location>
        <position position="7"/>
    </location>
    <ligand>
        <name>Mg(2+)</name>
        <dbReference type="ChEBI" id="CHEBI:18420"/>
        <label>1</label>
    </ligand>
</feature>
<sequence length="267" mass="29841">MRIATWNVNSARARQELIVDFLTRHDIDVLAMQETKCTDENFPREVFTDCGYQTAHTGFSQWNGVAIASRVGLDDVATCLNNQPGFAKDQQAEQTLEARAIGAVCGGIRVWSLYVPNGRAIGDPHYDYKLRFLDALAGHARAELAAAPDTRSVYVGDFNVAPTDDDVWDREFFRGKTHVTEPERAFFAALEGRVGLVETTRRFTPGAYTYWDYQQGRFFAGEGMRIDFQWATPALARLATGCVIDTDERGRKATSDHAPVIVDYDVT</sequence>
<comment type="caution">
    <text evidence="9">The sequence shown here is derived from an EMBL/GenBank/DDBJ whole genome shotgun (WGS) entry which is preliminary data.</text>
</comment>
<dbReference type="Proteomes" id="UP000664332">
    <property type="component" value="Unassembled WGS sequence"/>
</dbReference>
<dbReference type="PANTHER" id="PTHR43250:SF2">
    <property type="entry name" value="EXODEOXYRIBONUCLEASE III"/>
    <property type="match status" value="1"/>
</dbReference>
<dbReference type="GO" id="GO:0046872">
    <property type="term" value="F:metal ion binding"/>
    <property type="evidence" value="ECO:0007669"/>
    <property type="project" value="UniProtKB-KW"/>
</dbReference>
<proteinExistence type="inferred from homology"/>
<feature type="active site" description="Proton acceptor" evidence="5">
    <location>
        <position position="257"/>
    </location>
</feature>
<dbReference type="GO" id="GO:0006281">
    <property type="term" value="P:DNA repair"/>
    <property type="evidence" value="ECO:0007669"/>
    <property type="project" value="InterPro"/>
</dbReference>
<feature type="domain" description="Endonuclease/exonuclease/phosphatase" evidence="8">
    <location>
        <begin position="4"/>
        <end position="257"/>
    </location>
</feature>
<dbReference type="Gene3D" id="3.60.10.10">
    <property type="entry name" value="Endonuclease/exonuclease/phosphatase"/>
    <property type="match status" value="1"/>
</dbReference>
<dbReference type="PROSITE" id="PS51435">
    <property type="entry name" value="AP_NUCLEASE_F1_4"/>
    <property type="match status" value="1"/>
</dbReference>
<dbReference type="InterPro" id="IPR004808">
    <property type="entry name" value="AP_endonuc_1"/>
</dbReference>
<dbReference type="PANTHER" id="PTHR43250">
    <property type="entry name" value="EXODEOXYRIBONUCLEASE III"/>
    <property type="match status" value="1"/>
</dbReference>
<keyword evidence="2 6" id="KW-0479">Metal-binding</keyword>
<gene>
    <name evidence="9" type="ORF">JZY06_11035</name>
</gene>
<dbReference type="AlphaFoldDB" id="A0A939E3L1"/>
<evidence type="ECO:0000256" key="2">
    <source>
        <dbReference type="ARBA" id="ARBA00022723"/>
    </source>
</evidence>
<feature type="binding site" evidence="6">
    <location>
        <position position="159"/>
    </location>
    <ligand>
        <name>Mg(2+)</name>
        <dbReference type="ChEBI" id="CHEBI:18420"/>
        <label>1</label>
    </ligand>
</feature>
<feature type="binding site" evidence="6">
    <location>
        <position position="257"/>
    </location>
    <ligand>
        <name>Mg(2+)</name>
        <dbReference type="ChEBI" id="CHEBI:18420"/>
        <label>1</label>
    </ligand>
</feature>
<comment type="cofactor">
    <cofactor evidence="6">
        <name>Mg(2+)</name>
        <dbReference type="ChEBI" id="CHEBI:18420"/>
    </cofactor>
    <cofactor evidence="6">
        <name>Mn(2+)</name>
        <dbReference type="ChEBI" id="CHEBI:29035"/>
    </cofactor>
    <text evidence="6">Probably binds two magnesium or manganese ions per subunit.</text>
</comment>
<feature type="binding site" evidence="6">
    <location>
        <position position="157"/>
    </location>
    <ligand>
        <name>Mg(2+)</name>
        <dbReference type="ChEBI" id="CHEBI:18420"/>
        <label>1</label>
    </ligand>
</feature>
<comment type="similarity">
    <text evidence="1">Belongs to the DNA repair enzymes AP/ExoA family.</text>
</comment>
<feature type="active site" description="Proton donor/acceptor" evidence="5">
    <location>
        <position position="157"/>
    </location>
</feature>
<dbReference type="CDD" id="cd09086">
    <property type="entry name" value="ExoIII-like_AP-endo"/>
    <property type="match status" value="1"/>
</dbReference>
<keyword evidence="10" id="KW-1185">Reference proteome</keyword>
<dbReference type="SUPFAM" id="SSF56219">
    <property type="entry name" value="DNase I-like"/>
    <property type="match status" value="1"/>
</dbReference>
<feature type="site" description="Important for catalytic activity" evidence="7">
    <location>
        <position position="227"/>
    </location>
</feature>
<accession>A0A939E3L1</accession>
<evidence type="ECO:0000256" key="5">
    <source>
        <dbReference type="PIRSR" id="PIRSR604808-1"/>
    </source>
</evidence>
<keyword evidence="3" id="KW-0378">Hydrolase</keyword>
<reference evidence="9" key="1">
    <citation type="submission" date="2021-03" db="EMBL/GenBank/DDBJ databases">
        <authorList>
            <person name="Sun Q."/>
        </authorList>
    </citation>
    <scope>NUCLEOTIDE SEQUENCE</scope>
    <source>
        <strain evidence="9">CCM 8862</strain>
    </source>
</reference>
<feature type="binding site" evidence="6">
    <location>
        <position position="256"/>
    </location>
    <ligand>
        <name>Mg(2+)</name>
        <dbReference type="ChEBI" id="CHEBI:18420"/>
        <label>1</label>
    </ligand>
</feature>
<feature type="binding site" evidence="6">
    <location>
        <position position="34"/>
    </location>
    <ligand>
        <name>Mg(2+)</name>
        <dbReference type="ChEBI" id="CHEBI:18420"/>
        <label>1</label>
    </ligand>
</feature>
<feature type="active site" evidence="5">
    <location>
        <position position="114"/>
    </location>
</feature>
<dbReference type="GO" id="GO:0008311">
    <property type="term" value="F:double-stranded DNA 3'-5' DNA exonuclease activity"/>
    <property type="evidence" value="ECO:0007669"/>
    <property type="project" value="InterPro"/>
</dbReference>
<feature type="site" description="Interaction with DNA substrate" evidence="7">
    <location>
        <position position="257"/>
    </location>
</feature>
<keyword evidence="4 6" id="KW-0460">Magnesium</keyword>
<protein>
    <submittedName>
        <fullName evidence="9">Exodeoxyribonuclease III</fullName>
    </submittedName>
</protein>
<dbReference type="InterPro" id="IPR036691">
    <property type="entry name" value="Endo/exonu/phosph_ase_sf"/>
</dbReference>
<feature type="site" description="Transition state stabilizer" evidence="7">
    <location>
        <position position="159"/>
    </location>
</feature>
<organism evidence="9 10">
    <name type="scientific">Corynebacterium mendelii</name>
    <dbReference type="NCBI Taxonomy" id="2765362"/>
    <lineage>
        <taxon>Bacteria</taxon>
        <taxon>Bacillati</taxon>
        <taxon>Actinomycetota</taxon>
        <taxon>Actinomycetes</taxon>
        <taxon>Mycobacteriales</taxon>
        <taxon>Corynebacteriaceae</taxon>
        <taxon>Corynebacterium</taxon>
    </lineage>
</organism>
<evidence type="ECO:0000313" key="10">
    <source>
        <dbReference type="Proteomes" id="UP000664332"/>
    </source>
</evidence>
<keyword evidence="6" id="KW-0464">Manganese</keyword>
<dbReference type="InterPro" id="IPR037493">
    <property type="entry name" value="ExoIII-like"/>
</dbReference>
<evidence type="ECO:0000313" key="9">
    <source>
        <dbReference type="EMBL" id="MBN9645138.1"/>
    </source>
</evidence>
<dbReference type="Pfam" id="PF03372">
    <property type="entry name" value="Exo_endo_phos"/>
    <property type="match status" value="1"/>
</dbReference>
<evidence type="ECO:0000256" key="3">
    <source>
        <dbReference type="ARBA" id="ARBA00022801"/>
    </source>
</evidence>
<evidence type="ECO:0000256" key="7">
    <source>
        <dbReference type="PIRSR" id="PIRSR604808-3"/>
    </source>
</evidence>
<evidence type="ECO:0000259" key="8">
    <source>
        <dbReference type="Pfam" id="PF03372"/>
    </source>
</evidence>
<dbReference type="EMBL" id="JAFLEQ010000017">
    <property type="protein sequence ID" value="MBN9645138.1"/>
    <property type="molecule type" value="Genomic_DNA"/>
</dbReference>
<dbReference type="InterPro" id="IPR005135">
    <property type="entry name" value="Endo/exonuclease/phosphatase"/>
</dbReference>
<dbReference type="RefSeq" id="WP_207279611.1">
    <property type="nucleotide sequence ID" value="NZ_JAFLEQ010000017.1"/>
</dbReference>
<evidence type="ECO:0000256" key="1">
    <source>
        <dbReference type="ARBA" id="ARBA00007092"/>
    </source>
</evidence>
<dbReference type="NCBIfam" id="TIGR00633">
    <property type="entry name" value="xth"/>
    <property type="match status" value="1"/>
</dbReference>
<evidence type="ECO:0000256" key="6">
    <source>
        <dbReference type="PIRSR" id="PIRSR604808-2"/>
    </source>
</evidence>
<name>A0A939E3L1_9CORY</name>